<dbReference type="RefSeq" id="WP_163666206.1">
    <property type="nucleotide sequence ID" value="NZ_AP022565.1"/>
</dbReference>
<sequence length="456" mass="49735">MTFIPPLDAMFLTSETREHPMHIGALHVFKLPEGAPEDYVQSLHRRLLECTELSPLYRRKPAWPGPMTGALRWVEERNDEVDLEYHVRLSALPRPGRVRELLALVAGLHSTLLDRHRPLWEFHLIEGLEDNRFAVYSKMHHALTDGINGVRSTMRIMSEEPSTVLTPFWTPNLDKHPTDPAPSTLSRAAEIARSVIGIGPTVTDVAVKGVWDADAALPFTAPRSALNRPLTGARRFAAQSWPIARISSVAKAHGATFNDVILAMCAGALREYLNASEELPKKSLVSAVPVGLPRASGSEGNAVTMVLCRLATDIADPAERLARIRASMLTAKETMRGRSALQLSTIGMLTSIGPSALNAIPGFAATAPPPYNVVISNVPGPRNRLYWGDAEMEGWYPVSMPIEGQSLNITVISYADTIGFGLIGCRRNVAHLQRLLGHLEDALCELEMAGAVSVPA</sequence>
<proteinExistence type="inferred from homology"/>
<evidence type="ECO:0000256" key="2">
    <source>
        <dbReference type="ARBA" id="ARBA00005189"/>
    </source>
</evidence>
<dbReference type="Gene3D" id="3.30.559.30">
    <property type="entry name" value="Nonribosomal peptide synthetase, condensation domain"/>
    <property type="match status" value="1"/>
</dbReference>
<evidence type="ECO:0000256" key="6">
    <source>
        <dbReference type="ARBA" id="ARBA00022679"/>
    </source>
</evidence>
<evidence type="ECO:0000256" key="8">
    <source>
        <dbReference type="ARBA" id="ARBA00023098"/>
    </source>
</evidence>
<evidence type="ECO:0000256" key="11">
    <source>
        <dbReference type="RuleBase" id="RU361241"/>
    </source>
</evidence>
<dbReference type="GO" id="GO:0004144">
    <property type="term" value="F:diacylglycerol O-acyltransferase activity"/>
    <property type="evidence" value="ECO:0007669"/>
    <property type="project" value="UniProtKB-EC"/>
</dbReference>
<dbReference type="GO" id="GO:0005886">
    <property type="term" value="C:plasma membrane"/>
    <property type="evidence" value="ECO:0007669"/>
    <property type="project" value="TreeGrafter"/>
</dbReference>
<feature type="domain" description="O-acyltransferase WSD1 C-terminal" evidence="13">
    <location>
        <begin position="300"/>
        <end position="446"/>
    </location>
</feature>
<accession>A0A6N4UYL2</accession>
<dbReference type="InterPro" id="IPR014292">
    <property type="entry name" value="Acyl_transf_WS/DGAT"/>
</dbReference>
<evidence type="ECO:0000256" key="10">
    <source>
        <dbReference type="ARBA" id="ARBA00048109"/>
    </source>
</evidence>
<dbReference type="EMBL" id="AP022565">
    <property type="protein sequence ID" value="BBX28512.1"/>
    <property type="molecule type" value="Genomic_DNA"/>
</dbReference>
<dbReference type="GO" id="GO:0006071">
    <property type="term" value="P:glycerol metabolic process"/>
    <property type="evidence" value="ECO:0007669"/>
    <property type="project" value="UniProtKB-KW"/>
</dbReference>
<evidence type="ECO:0000256" key="9">
    <source>
        <dbReference type="ARBA" id="ARBA00023315"/>
    </source>
</evidence>
<evidence type="ECO:0000256" key="3">
    <source>
        <dbReference type="ARBA" id="ARBA00009587"/>
    </source>
</evidence>
<dbReference type="PANTHER" id="PTHR31650:SF1">
    <property type="entry name" value="WAX ESTER SYNTHASE_DIACYLGLYCEROL ACYLTRANSFERASE 4-RELATED"/>
    <property type="match status" value="1"/>
</dbReference>
<comment type="similarity">
    <text evidence="3 11">Belongs to the long-chain O-acyltransferase family.</text>
</comment>
<keyword evidence="9 11" id="KW-0012">Acyltransferase</keyword>
<evidence type="ECO:0000313" key="15">
    <source>
        <dbReference type="Proteomes" id="UP000466906"/>
    </source>
</evidence>
<feature type="domain" description="O-acyltransferase WSD1-like N-terminal" evidence="12">
    <location>
        <begin position="6"/>
        <end position="261"/>
    </location>
</feature>
<keyword evidence="15" id="KW-1185">Reference proteome</keyword>
<keyword evidence="8 11" id="KW-0443">Lipid metabolism</keyword>
<evidence type="ECO:0000259" key="12">
    <source>
        <dbReference type="Pfam" id="PF03007"/>
    </source>
</evidence>
<protein>
    <recommendedName>
        <fullName evidence="4 11">Diacylglycerol O-acyltransferase</fullName>
        <ecNumber evidence="4 11">2.3.1.20</ecNumber>
    </recommendedName>
</protein>
<dbReference type="GO" id="GO:0019432">
    <property type="term" value="P:triglyceride biosynthetic process"/>
    <property type="evidence" value="ECO:0007669"/>
    <property type="project" value="UniProtKB-UniPathway"/>
</dbReference>
<keyword evidence="5 11" id="KW-0444">Lipid biosynthesis</keyword>
<dbReference type="PANTHER" id="PTHR31650">
    <property type="entry name" value="O-ACYLTRANSFERASE (WSD1-LIKE) FAMILY PROTEIN"/>
    <property type="match status" value="1"/>
</dbReference>
<dbReference type="GO" id="GO:0051701">
    <property type="term" value="P:biological process involved in interaction with host"/>
    <property type="evidence" value="ECO:0007669"/>
    <property type="project" value="TreeGrafter"/>
</dbReference>
<evidence type="ECO:0000256" key="1">
    <source>
        <dbReference type="ARBA" id="ARBA00004771"/>
    </source>
</evidence>
<dbReference type="KEGG" id="malv:MALV_36370"/>
<evidence type="ECO:0000256" key="7">
    <source>
        <dbReference type="ARBA" id="ARBA00022798"/>
    </source>
</evidence>
<evidence type="ECO:0000259" key="13">
    <source>
        <dbReference type="Pfam" id="PF06974"/>
    </source>
</evidence>
<name>A0A6N4UYL2_9MYCO</name>
<dbReference type="InterPro" id="IPR009721">
    <property type="entry name" value="O-acyltransferase_WSD1_C"/>
</dbReference>
<reference evidence="14 15" key="1">
    <citation type="journal article" date="2019" name="Emerg. Microbes Infect.">
        <title>Comprehensive subspecies identification of 175 nontuberculous mycobacteria species based on 7547 genomic profiles.</title>
        <authorList>
            <person name="Matsumoto Y."/>
            <person name="Kinjo T."/>
            <person name="Motooka D."/>
            <person name="Nabeya D."/>
            <person name="Jung N."/>
            <person name="Uechi K."/>
            <person name="Horii T."/>
            <person name="Iida T."/>
            <person name="Fujita J."/>
            <person name="Nakamura S."/>
        </authorList>
    </citation>
    <scope>NUCLEOTIDE SEQUENCE [LARGE SCALE GENOMIC DNA]</scope>
    <source>
        <strain evidence="14 15">JCM 12272</strain>
    </source>
</reference>
<dbReference type="Pfam" id="PF06974">
    <property type="entry name" value="WS_DGAT_C"/>
    <property type="match status" value="1"/>
</dbReference>
<evidence type="ECO:0000313" key="14">
    <source>
        <dbReference type="EMBL" id="BBX28512.1"/>
    </source>
</evidence>
<dbReference type="SUPFAM" id="SSF52777">
    <property type="entry name" value="CoA-dependent acyltransferases"/>
    <property type="match status" value="1"/>
</dbReference>
<evidence type="ECO:0000256" key="4">
    <source>
        <dbReference type="ARBA" id="ARBA00013244"/>
    </source>
</evidence>
<evidence type="ECO:0000256" key="5">
    <source>
        <dbReference type="ARBA" id="ARBA00022516"/>
    </source>
</evidence>
<comment type="pathway">
    <text evidence="1 11">Glycerolipid metabolism; triacylglycerol biosynthesis.</text>
</comment>
<comment type="catalytic activity">
    <reaction evidence="10 11">
        <text>an acyl-CoA + a 1,2-diacyl-sn-glycerol = a triacyl-sn-glycerol + CoA</text>
        <dbReference type="Rhea" id="RHEA:10868"/>
        <dbReference type="ChEBI" id="CHEBI:17815"/>
        <dbReference type="ChEBI" id="CHEBI:57287"/>
        <dbReference type="ChEBI" id="CHEBI:58342"/>
        <dbReference type="ChEBI" id="CHEBI:64615"/>
        <dbReference type="EC" id="2.3.1.20"/>
    </reaction>
</comment>
<comment type="pathway">
    <text evidence="2">Lipid metabolism.</text>
</comment>
<gene>
    <name evidence="14" type="ORF">MALV_36370</name>
</gene>
<dbReference type="Pfam" id="PF03007">
    <property type="entry name" value="WS_DGAT_cat"/>
    <property type="match status" value="1"/>
</dbReference>
<dbReference type="GO" id="GO:0071731">
    <property type="term" value="P:response to nitric oxide"/>
    <property type="evidence" value="ECO:0007669"/>
    <property type="project" value="TreeGrafter"/>
</dbReference>
<dbReference type="InterPro" id="IPR045034">
    <property type="entry name" value="O-acyltransferase_WSD1-like"/>
</dbReference>
<dbReference type="GO" id="GO:0001666">
    <property type="term" value="P:response to hypoxia"/>
    <property type="evidence" value="ECO:0007669"/>
    <property type="project" value="TreeGrafter"/>
</dbReference>
<organism evidence="14 15">
    <name type="scientific">Mycolicibacterium alvei</name>
    <dbReference type="NCBI Taxonomy" id="67081"/>
    <lineage>
        <taxon>Bacteria</taxon>
        <taxon>Bacillati</taxon>
        <taxon>Actinomycetota</taxon>
        <taxon>Actinomycetes</taxon>
        <taxon>Mycobacteriales</taxon>
        <taxon>Mycobacteriaceae</taxon>
        <taxon>Mycolicibacterium</taxon>
    </lineage>
</organism>
<dbReference type="AlphaFoldDB" id="A0A6N4UYL2"/>
<dbReference type="InterPro" id="IPR004255">
    <property type="entry name" value="O-acyltransferase_WSD1_N"/>
</dbReference>
<keyword evidence="7 11" id="KW-0319">Glycerol metabolism</keyword>
<dbReference type="NCBIfam" id="TIGR02946">
    <property type="entry name" value="acyl_WS_DGAT"/>
    <property type="match status" value="1"/>
</dbReference>
<keyword evidence="6 11" id="KW-0808">Transferase</keyword>
<dbReference type="UniPathway" id="UPA00282"/>
<dbReference type="EC" id="2.3.1.20" evidence="4 11"/>
<dbReference type="Proteomes" id="UP000466906">
    <property type="component" value="Chromosome"/>
</dbReference>